<organism evidence="2 3">
    <name type="scientific">Eubacterium aggregans</name>
    <dbReference type="NCBI Taxonomy" id="81409"/>
    <lineage>
        <taxon>Bacteria</taxon>
        <taxon>Bacillati</taxon>
        <taxon>Bacillota</taxon>
        <taxon>Clostridia</taxon>
        <taxon>Eubacteriales</taxon>
        <taxon>Eubacteriaceae</taxon>
        <taxon>Eubacterium</taxon>
    </lineage>
</organism>
<dbReference type="InterPro" id="IPR017259">
    <property type="entry name" value="UCP037672"/>
</dbReference>
<evidence type="ECO:0000256" key="1">
    <source>
        <dbReference type="SAM" id="Phobius"/>
    </source>
</evidence>
<dbReference type="EMBL" id="FNRK01000004">
    <property type="protein sequence ID" value="SEA13441.1"/>
    <property type="molecule type" value="Genomic_DNA"/>
</dbReference>
<gene>
    <name evidence="2" type="ORF">SAMN04515656_10451</name>
</gene>
<dbReference type="Proteomes" id="UP000199394">
    <property type="component" value="Unassembled WGS sequence"/>
</dbReference>
<keyword evidence="1" id="KW-0812">Transmembrane</keyword>
<accession>A0A1H3YQI7</accession>
<protein>
    <recommendedName>
        <fullName evidence="4">DUF3784 domain-containing protein</fullName>
    </recommendedName>
</protein>
<evidence type="ECO:0000313" key="3">
    <source>
        <dbReference type="Proteomes" id="UP000199394"/>
    </source>
</evidence>
<feature type="transmembrane region" description="Helical" evidence="1">
    <location>
        <begin position="84"/>
        <end position="106"/>
    </location>
</feature>
<proteinExistence type="predicted"/>
<dbReference type="Pfam" id="PF12650">
    <property type="entry name" value="DUF3784"/>
    <property type="match status" value="1"/>
</dbReference>
<keyword evidence="3" id="KW-1185">Reference proteome</keyword>
<feature type="transmembrane region" description="Helical" evidence="1">
    <location>
        <begin position="52"/>
        <end position="72"/>
    </location>
</feature>
<evidence type="ECO:0000313" key="2">
    <source>
        <dbReference type="EMBL" id="SEA13441.1"/>
    </source>
</evidence>
<keyword evidence="1" id="KW-0472">Membrane</keyword>
<sequence>MGGVYFILVMAALMFAISITLLAGKGSWLIAGYNTASPEEKAKYDEKKMCRAMGIFCLLLTLLLCAMAYLGYRLEAGLMAEQAMLPFSIFFILVVVLAVVATMFYTNRRCRR</sequence>
<keyword evidence="1" id="KW-1133">Transmembrane helix</keyword>
<feature type="transmembrane region" description="Helical" evidence="1">
    <location>
        <begin position="6"/>
        <end position="31"/>
    </location>
</feature>
<dbReference type="AlphaFoldDB" id="A0A1H3YQI7"/>
<name>A0A1H3YQI7_9FIRM</name>
<reference evidence="2 3" key="1">
    <citation type="submission" date="2016-10" db="EMBL/GenBank/DDBJ databases">
        <authorList>
            <person name="de Groot N.N."/>
        </authorList>
    </citation>
    <scope>NUCLEOTIDE SEQUENCE [LARGE SCALE GENOMIC DNA]</scope>
    <source>
        <strain evidence="2 3">SR12</strain>
    </source>
</reference>
<dbReference type="STRING" id="81409.SAMN04515656_10451"/>
<evidence type="ECO:0008006" key="4">
    <source>
        <dbReference type="Google" id="ProtNLM"/>
    </source>
</evidence>
<dbReference type="RefSeq" id="WP_176966606.1">
    <property type="nucleotide sequence ID" value="NZ_FNRK01000004.1"/>
</dbReference>